<organism evidence="1 2">
    <name type="scientific">Ginsengibacter hankyongi</name>
    <dbReference type="NCBI Taxonomy" id="2607284"/>
    <lineage>
        <taxon>Bacteria</taxon>
        <taxon>Pseudomonadati</taxon>
        <taxon>Bacteroidota</taxon>
        <taxon>Chitinophagia</taxon>
        <taxon>Chitinophagales</taxon>
        <taxon>Chitinophagaceae</taxon>
        <taxon>Ginsengibacter</taxon>
    </lineage>
</organism>
<keyword evidence="2" id="KW-1185">Reference proteome</keyword>
<dbReference type="RefSeq" id="WP_150415147.1">
    <property type="nucleotide sequence ID" value="NZ_VYQF01000003.1"/>
</dbReference>
<evidence type="ECO:0000313" key="1">
    <source>
        <dbReference type="EMBL" id="KAA9038473.1"/>
    </source>
</evidence>
<reference evidence="1 2" key="1">
    <citation type="submission" date="2019-09" db="EMBL/GenBank/DDBJ databases">
        <title>Draft genome sequence of Ginsengibacter sp. BR5-29.</title>
        <authorList>
            <person name="Im W.-T."/>
        </authorList>
    </citation>
    <scope>NUCLEOTIDE SEQUENCE [LARGE SCALE GENOMIC DNA]</scope>
    <source>
        <strain evidence="1 2">BR5-29</strain>
    </source>
</reference>
<evidence type="ECO:0000313" key="2">
    <source>
        <dbReference type="Proteomes" id="UP000326903"/>
    </source>
</evidence>
<sequence>MSTIHAQVEDPRLNDIRNSVAQHTDAIPFLLLPVRTETRFMQVSKQSLQVTATVESVLEGMAFVQIEAINTQANITGDNIRTLTTDATGLITPVQSLGVISIKEKGWLKQLFGDMQKDMLLVVTASQNTFAPDSQKLNAAIIQLANAINGTKIIDISAIEPARVLIDSFISIDTTHQILNGVNKKRTPYTDVKNKKPLYNYITNTLNGIKSFYQSLDEKVKALKYIEKVQRARIQELQTDIQNQLNTVTASIDKLHADAAWKKFVQDTVQPLVTEIISLSNAFATTTLPLLNNLPGPPAMQTGDVYFSGIKALVKIKRFNQQQSQKYNVIKRYKTYLEPRIASLAKAIQAPIPESQPGQIQTLQNLFASINTEVQKSVDRINSYAAANKSQSSGKTLISSYFNQSVISVIGGFASVGDNFPKPVYLPAPPQLINQLWVRIYPDDIFVMTHEEALTANEQDAGKQFWKLWWAAGGDKDLQMGAWQTLCAALGTHRASWVARVLNPATIPQNINALQTNPSAKIIDAINILDSINNILKKLPLNSNGLGIMKVAVAQKTIPLINSNLQKILTELSSLSIEQDFLINKFKSFFINTAGLFNELITKSKDLAKLKQTTYVVFLNSLHIVASQMANVQNAFNKIKSVSHKDFVNNIPNPFVYPAVSSKDGDWTSAPHANCLPERFAVITMKGDQFTRIAIGNPIDDKLQLGLDPQKFNDLSLFTIDANGNMNIDEGLKWMTDYDIAVLKGMGVTLDITDDEYNNGIDRLIVLGIKNTDAANSKQLVEQLFTNHIYGVDGMNFLKVGTPTNNTHEAKSGWQSDDDVQQRYDIEINNLKYDPSQTNLFNIADGKYFCDALGIDNTVMQFANDASNLEIANAYAANRALWGVSLGHYMEEMWDDMFTYDNIRRTEDFFTNYCFGRGVVPSVRVGMQPYGILTTTAFSQLRLYSTSIPALTIGEAQTILPWAVSSSALESKLQQRYDMRLYRLLNMFKDTWTDLRNQHVIYSGNLDEAGKDPQQRFVQMLGLNATSLDYFYRYAINIAKGPNASSEGFSTNFKATDNFGPNGLTEIFKNQIIDGVFTPSFDFIDEKLQGLFPWLLRNTQYSRILQQFDASRLFVARLVENNLSVTGNLIDTIPESDSLLKTDYLSWLLSANANDMLGGNKVGDPTRIPFNTMLFVMLRQSLLQGYQEAALNILQSENVIQELSRRSTGDTNHYHYKIFQDGAYKSKYLTKWHFLFKNLSDLVTDLALPSTTTANPFYNFINTNTHSVANYLDRVKTQTPALFNNNHKKFFDKLSNIRDAVTALKRVPTESLDILMAEHIDLCTYRLDSWLLGFVVKRLQQQRGKHANGLFLGAYGYMENLRRDKGKEVFNDQQTLGSFKLDATKPVYHDTTNQGFIHGPSIGQAIAAAVLRNAYMTNNTSAEDIANRLAVNISSARVRMAMQLIEGIRNGQELGAILGFQFERGLHDKYQSMELDKYIQPLRQAFPLQQKVDETANGEPTYVSLVVNGSAILDTVHAAVDWPGNPAIKDETIADLLKANNYANFPSEIKNVINANLSGDPQNETYDLIIEEIDRMADAFDALGDLAMSESVYQMVLGNHVRASAMLTALAEGQNIPEAQIIDTARNGIVVTQRVVLNFEATSDSTKIPAGWGSNSTIRSLTEPTFNNWLGITLGPASAIKYVLTKTDINKVVTKTSFSISSLNLQPLDFFLIPGAENEFAEIIINLYRKTNNDYQSGLSVNIKEKDGSWSLDDKSLSEIYILMNHIRNMISNAKYAGDSDLRLPNDVINPGNTGNWDADELNKRVSGAYKSLQIFIQSVAAEPFLTDVLSGKTHISDVVLTSSQTDDVFTHLNNAVFLGLPNALSIPFDVNATDAQRGTTLLQQLVNIYNQAVSRESEAATAFTALATIATAKLKVQKLTELVKIILGKNAIINPLYTPLEVTSIQTELALIPSQKIARNGGALAVEDWLQNVAKVRERVYDVSMVIETTDIYNLDVATVEPVQLPYTAGDYWLGIEFPTTFTPAGDSLSLVVMNPQQLQIAGVQSGFIIDEWIEIIPSKEQTTGITFNYNNPNASPPQSLLLAVTPQVTNQWAWDDLVYTIIDTVELAKNRAVEPDHFDNTYLSQILPGVFSEVVPPQFRNEDTNPLGVQVVMDFSDVKLPKQN</sequence>
<dbReference type="Proteomes" id="UP000326903">
    <property type="component" value="Unassembled WGS sequence"/>
</dbReference>
<name>A0A5J5IF10_9BACT</name>
<comment type="caution">
    <text evidence="1">The sequence shown here is derived from an EMBL/GenBank/DDBJ whole genome shotgun (WGS) entry which is preliminary data.</text>
</comment>
<accession>A0A5J5IF10</accession>
<protein>
    <submittedName>
        <fullName evidence="1">Uncharacterized protein</fullName>
    </submittedName>
</protein>
<dbReference type="EMBL" id="VYQF01000003">
    <property type="protein sequence ID" value="KAA9038473.1"/>
    <property type="molecule type" value="Genomic_DNA"/>
</dbReference>
<gene>
    <name evidence="1" type="ORF">FW778_12995</name>
</gene>
<proteinExistence type="predicted"/>